<organism evidence="2 3">
    <name type="scientific">Trichocoleus desertorum GB2-A4</name>
    <dbReference type="NCBI Taxonomy" id="2933944"/>
    <lineage>
        <taxon>Bacteria</taxon>
        <taxon>Bacillati</taxon>
        <taxon>Cyanobacteriota</taxon>
        <taxon>Cyanophyceae</taxon>
        <taxon>Leptolyngbyales</taxon>
        <taxon>Trichocoleusaceae</taxon>
        <taxon>Trichocoleus</taxon>
    </lineage>
</organism>
<proteinExistence type="predicted"/>
<evidence type="ECO:0000313" key="2">
    <source>
        <dbReference type="EMBL" id="MEP0816357.1"/>
    </source>
</evidence>
<keyword evidence="3" id="KW-1185">Reference proteome</keyword>
<feature type="signal peptide" evidence="1">
    <location>
        <begin position="1"/>
        <end position="27"/>
    </location>
</feature>
<dbReference type="RefSeq" id="WP_199298969.1">
    <property type="nucleotide sequence ID" value="NZ_JAMPKM010000002.1"/>
</dbReference>
<accession>A0ABV0J3L1</accession>
<feature type="chain" id="PRO_5047378624" evidence="1">
    <location>
        <begin position="28"/>
        <end position="350"/>
    </location>
</feature>
<evidence type="ECO:0000313" key="3">
    <source>
        <dbReference type="Proteomes" id="UP001464891"/>
    </source>
</evidence>
<sequence length="350" mass="38755">MFKPSLTISASICAALGLLSITQPAWSRPSANITAIQIEPMQRNGQEQLTLIVPDRNLYNGSSGALSRYNLHMAKMFEVTFAHCDQLRPHIQQVRWQYVGDNGDLNLDQFSINCELAQEVVDTYGLTNSEPTTMTYRATGTKTVEYIPTLNLRGDRLARFQDTVQQFRPAPSSGFGSAIGGESEPVSIAPATTPTDTTVPVASIRFLPASQGGQARGIFIVPDRDTARSAYGGSLRRYDVHLAKMFEVANLYCSTNDWQSVEWNYFAGNGDINMGRFVMGCNLVRDVVNAYGQGRKERTVIRFGYGNNAAQETHNLPVLNITGDKIPKFINFAKRFQPVGVAQRVDAERR</sequence>
<comment type="caution">
    <text evidence="2">The sequence shown here is derived from an EMBL/GenBank/DDBJ whole genome shotgun (WGS) entry which is preliminary data.</text>
</comment>
<dbReference type="Proteomes" id="UP001464891">
    <property type="component" value="Unassembled WGS sequence"/>
</dbReference>
<keyword evidence="1" id="KW-0732">Signal</keyword>
<name>A0ABV0J3L1_9CYAN</name>
<dbReference type="EMBL" id="JAMPKM010000002">
    <property type="protein sequence ID" value="MEP0816357.1"/>
    <property type="molecule type" value="Genomic_DNA"/>
</dbReference>
<evidence type="ECO:0000256" key="1">
    <source>
        <dbReference type="SAM" id="SignalP"/>
    </source>
</evidence>
<protein>
    <submittedName>
        <fullName evidence="2">Uncharacterized protein</fullName>
    </submittedName>
</protein>
<gene>
    <name evidence="2" type="ORF">NC998_04535</name>
</gene>
<reference evidence="2 3" key="1">
    <citation type="submission" date="2022-04" db="EMBL/GenBank/DDBJ databases">
        <title>Positive selection, recombination, and allopatry shape intraspecific diversity of widespread and dominant cyanobacteria.</title>
        <authorList>
            <person name="Wei J."/>
            <person name="Shu W."/>
            <person name="Hu C."/>
        </authorList>
    </citation>
    <scope>NUCLEOTIDE SEQUENCE [LARGE SCALE GENOMIC DNA]</scope>
    <source>
        <strain evidence="2 3">GB2-A4</strain>
    </source>
</reference>